<proteinExistence type="predicted"/>
<dbReference type="AlphaFoldDB" id="A0A060S648"/>
<dbReference type="EMBL" id="CCBP010000055">
    <property type="protein sequence ID" value="CDO69790.1"/>
    <property type="molecule type" value="Genomic_DNA"/>
</dbReference>
<dbReference type="Proteomes" id="UP000029665">
    <property type="component" value="Unassembled WGS sequence"/>
</dbReference>
<sequence>MEVPMHPSSFVVGQPITPMSWPRKIPRPTHISINTSRRPASADSTCTTSSSLSVPPSPSPVSPSSSTASLPSPHSSRSESEVQRAVSRLLSLTKQLQEVINLWAHGSAGEAEVSDAFVLVGSQFDSTVHAFWRVGVDVSDLFHIPLSLRSLLEGMLAEKPSPDVLAHYSPRIRKILVDLLQGLQRKQSPYWAAVARTKDNNRLSVIPGTAMRDR</sequence>
<dbReference type="HOGENOM" id="CLU_1289515_0_0_1"/>
<evidence type="ECO:0000313" key="4">
    <source>
        <dbReference type="Proteomes" id="UP000029665"/>
    </source>
</evidence>
<dbReference type="Pfam" id="PF23153">
    <property type="entry name" value="Aip3p_Bud6_N"/>
    <property type="match status" value="1"/>
</dbReference>
<evidence type="ECO:0000313" key="3">
    <source>
        <dbReference type="EMBL" id="CDO69790.1"/>
    </source>
</evidence>
<organism evidence="3 4">
    <name type="scientific">Pycnoporus cinnabarinus</name>
    <name type="common">Cinnabar-red polypore</name>
    <name type="synonym">Trametes cinnabarina</name>
    <dbReference type="NCBI Taxonomy" id="5643"/>
    <lineage>
        <taxon>Eukaryota</taxon>
        <taxon>Fungi</taxon>
        <taxon>Dikarya</taxon>
        <taxon>Basidiomycota</taxon>
        <taxon>Agaricomycotina</taxon>
        <taxon>Agaricomycetes</taxon>
        <taxon>Polyporales</taxon>
        <taxon>Polyporaceae</taxon>
        <taxon>Trametes</taxon>
    </lineage>
</organism>
<gene>
    <name evidence="3" type="ORF">BN946_scf184766.g35</name>
</gene>
<dbReference type="OMA" id="QFNTTIH"/>
<accession>A0A060S648</accession>
<reference evidence="3" key="1">
    <citation type="submission" date="2014-01" db="EMBL/GenBank/DDBJ databases">
        <title>The genome of the white-rot fungus Pycnoporus cinnabarinus: a basidiomycete model with a versatile arsenal for lignocellulosic biomass breakdown.</title>
        <authorList>
            <person name="Levasseur A."/>
            <person name="Lomascolo A."/>
            <person name="Ruiz-Duenas F.J."/>
            <person name="Uzan E."/>
            <person name="Piumi F."/>
            <person name="Kues U."/>
            <person name="Ram A.F.J."/>
            <person name="Murat C."/>
            <person name="Haon M."/>
            <person name="Benoit I."/>
            <person name="Arfi Y."/>
            <person name="Chevret D."/>
            <person name="Drula E."/>
            <person name="Kwon M.J."/>
            <person name="Gouret P."/>
            <person name="Lesage-Meessen L."/>
            <person name="Lombard V."/>
            <person name="Mariette J."/>
            <person name="Noirot C."/>
            <person name="Park J."/>
            <person name="Patyshakuliyeva A."/>
            <person name="Wieneger R.A.B."/>
            <person name="Wosten H.A.B."/>
            <person name="Martin F."/>
            <person name="Coutinho P.M."/>
            <person name="de Vries R."/>
            <person name="Martinez A.T."/>
            <person name="Klopp C."/>
            <person name="Pontarotti P."/>
            <person name="Henrissat B."/>
            <person name="Record E."/>
        </authorList>
    </citation>
    <scope>NUCLEOTIDE SEQUENCE [LARGE SCALE GENOMIC DNA]</scope>
    <source>
        <strain evidence="3">BRFM137</strain>
    </source>
</reference>
<protein>
    <recommendedName>
        <fullName evidence="2">Aip3p/Bud6 N-terminal domain-containing protein</fullName>
    </recommendedName>
</protein>
<feature type="compositionally biased region" description="Low complexity" evidence="1">
    <location>
        <begin position="39"/>
        <end position="54"/>
    </location>
</feature>
<comment type="caution">
    <text evidence="3">The sequence shown here is derived from an EMBL/GenBank/DDBJ whole genome shotgun (WGS) entry which is preliminary data.</text>
</comment>
<name>A0A060S648_PYCCI</name>
<evidence type="ECO:0000256" key="1">
    <source>
        <dbReference type="SAM" id="MobiDB-lite"/>
    </source>
</evidence>
<keyword evidence="4" id="KW-1185">Reference proteome</keyword>
<evidence type="ECO:0000259" key="2">
    <source>
        <dbReference type="Pfam" id="PF23153"/>
    </source>
</evidence>
<feature type="domain" description="Aip3p/Bud6 N-terminal" evidence="2">
    <location>
        <begin position="84"/>
        <end position="191"/>
    </location>
</feature>
<dbReference type="OrthoDB" id="783096at2759"/>
<feature type="compositionally biased region" description="Low complexity" evidence="1">
    <location>
        <begin position="62"/>
        <end position="75"/>
    </location>
</feature>
<dbReference type="InterPro" id="IPR056279">
    <property type="entry name" value="Aip3p_Bud6_N"/>
</dbReference>
<feature type="region of interest" description="Disordered" evidence="1">
    <location>
        <begin position="1"/>
        <end position="82"/>
    </location>
</feature>